<gene>
    <name evidence="2" type="ORF">CBRE1094_LOCUS9567</name>
</gene>
<protein>
    <submittedName>
        <fullName evidence="2">Uncharacterized protein</fullName>
    </submittedName>
</protein>
<dbReference type="AlphaFoldDB" id="A0A7S2CKV4"/>
<organism evidence="2">
    <name type="scientific">Haptolina brevifila</name>
    <dbReference type="NCBI Taxonomy" id="156173"/>
    <lineage>
        <taxon>Eukaryota</taxon>
        <taxon>Haptista</taxon>
        <taxon>Haptophyta</taxon>
        <taxon>Prymnesiophyceae</taxon>
        <taxon>Prymnesiales</taxon>
        <taxon>Prymnesiaceae</taxon>
        <taxon>Haptolina</taxon>
    </lineage>
</organism>
<dbReference type="EMBL" id="HBGU01017662">
    <property type="protein sequence ID" value="CAD9428248.1"/>
    <property type="molecule type" value="Transcribed_RNA"/>
</dbReference>
<proteinExistence type="predicted"/>
<reference evidence="2" key="1">
    <citation type="submission" date="2021-01" db="EMBL/GenBank/DDBJ databases">
        <authorList>
            <person name="Corre E."/>
            <person name="Pelletier E."/>
            <person name="Niang G."/>
            <person name="Scheremetjew M."/>
            <person name="Finn R."/>
            <person name="Kale V."/>
            <person name="Holt S."/>
            <person name="Cochrane G."/>
            <person name="Meng A."/>
            <person name="Brown T."/>
            <person name="Cohen L."/>
        </authorList>
    </citation>
    <scope>NUCLEOTIDE SEQUENCE</scope>
    <source>
        <strain evidence="2">UTEX LB 985</strain>
    </source>
</reference>
<feature type="region of interest" description="Disordered" evidence="1">
    <location>
        <begin position="48"/>
        <end position="67"/>
    </location>
</feature>
<name>A0A7S2CKV4_9EUKA</name>
<accession>A0A7S2CKV4</accession>
<evidence type="ECO:0000313" key="2">
    <source>
        <dbReference type="EMBL" id="CAD9428248.1"/>
    </source>
</evidence>
<evidence type="ECO:0000256" key="1">
    <source>
        <dbReference type="SAM" id="MobiDB-lite"/>
    </source>
</evidence>
<sequence length="102" mass="11032">MVRGELSAPEEQPMFWVLRNQLSELADLGKGDSAHHEDDDRAVVGQAGSCLDTEEVGPSGEERADRGLSHTAHLDHLLVSKGTLDDMSQQRPVYLPAGLGAR</sequence>